<organism evidence="2 3">
    <name type="scientific">Pelomonas parva</name>
    <dbReference type="NCBI Taxonomy" id="3299032"/>
    <lineage>
        <taxon>Bacteria</taxon>
        <taxon>Pseudomonadati</taxon>
        <taxon>Pseudomonadota</taxon>
        <taxon>Betaproteobacteria</taxon>
        <taxon>Burkholderiales</taxon>
        <taxon>Sphaerotilaceae</taxon>
        <taxon>Roseateles</taxon>
    </lineage>
</organism>
<name>A0ABW7F804_9BURK</name>
<proteinExistence type="predicted"/>
<keyword evidence="1" id="KW-0472">Membrane</keyword>
<feature type="transmembrane region" description="Helical" evidence="1">
    <location>
        <begin position="58"/>
        <end position="84"/>
    </location>
</feature>
<keyword evidence="3" id="KW-1185">Reference proteome</keyword>
<accession>A0ABW7F804</accession>
<keyword evidence="1" id="KW-1133">Transmembrane helix</keyword>
<gene>
    <name evidence="2" type="ORF">ACG00Y_22025</name>
</gene>
<protein>
    <submittedName>
        <fullName evidence="2">Uncharacterized protein</fullName>
    </submittedName>
</protein>
<comment type="caution">
    <text evidence="2">The sequence shown here is derived from an EMBL/GenBank/DDBJ whole genome shotgun (WGS) entry which is preliminary data.</text>
</comment>
<sequence length="93" mass="10726">MPFRRSDMPYERLAYWFCVVALAAMGGIYSVGLASMLAEGQINSFGKGSHRVIVWATAPYAFISALIPHLMLNGFFWYGAYWVWFSYIRKEDR</sequence>
<evidence type="ECO:0000313" key="3">
    <source>
        <dbReference type="Proteomes" id="UP001606210"/>
    </source>
</evidence>
<dbReference type="Proteomes" id="UP001606210">
    <property type="component" value="Unassembled WGS sequence"/>
</dbReference>
<feature type="transmembrane region" description="Helical" evidence="1">
    <location>
        <begin position="12"/>
        <end position="38"/>
    </location>
</feature>
<dbReference type="RefSeq" id="WP_394482632.1">
    <property type="nucleotide sequence ID" value="NZ_JBIGHV010000009.1"/>
</dbReference>
<keyword evidence="1" id="KW-0812">Transmembrane</keyword>
<dbReference type="EMBL" id="JBIGHV010000009">
    <property type="protein sequence ID" value="MFG6432611.1"/>
    <property type="molecule type" value="Genomic_DNA"/>
</dbReference>
<evidence type="ECO:0000256" key="1">
    <source>
        <dbReference type="SAM" id="Phobius"/>
    </source>
</evidence>
<evidence type="ECO:0000313" key="2">
    <source>
        <dbReference type="EMBL" id="MFG6432611.1"/>
    </source>
</evidence>
<reference evidence="2 3" key="1">
    <citation type="submission" date="2024-08" db="EMBL/GenBank/DDBJ databases">
        <authorList>
            <person name="Lu H."/>
        </authorList>
    </citation>
    <scope>NUCLEOTIDE SEQUENCE [LARGE SCALE GENOMIC DNA]</scope>
    <source>
        <strain evidence="2 3">LYH14W</strain>
    </source>
</reference>